<keyword evidence="1" id="KW-0560">Oxidoreductase</keyword>
<dbReference type="OrthoDB" id="191139at2759"/>
<proteinExistence type="predicted"/>
<sequence length="198" mass="22422">MASTKNKVTEDGFQLGIQINYLGPALATFLLLDLLKKSAPSRIINVSSFLAAHADLSVDSLDKLYQGPYYTYNNSKLCNIFFTIKLAQLLKDDQVYVFSLHPGTIKTNIFRVIRGWGKNILDPIKEIYFKTPEEGAQTTLHTALEQGIEKYSGGHFSDCKLIRPYKLAQNEKLCSDVWNKTLELLNIPNIENKLLSKY</sequence>
<dbReference type="SUPFAM" id="SSF51735">
    <property type="entry name" value="NAD(P)-binding Rossmann-fold domains"/>
    <property type="match status" value="1"/>
</dbReference>
<reference evidence="2" key="1">
    <citation type="submission" date="2022-03" db="EMBL/GenBank/DDBJ databases">
        <authorList>
            <person name="Sayadi A."/>
        </authorList>
    </citation>
    <scope>NUCLEOTIDE SEQUENCE</scope>
</reference>
<protein>
    <submittedName>
        <fullName evidence="2">Uncharacterized protein</fullName>
    </submittedName>
</protein>
<evidence type="ECO:0000256" key="1">
    <source>
        <dbReference type="ARBA" id="ARBA00023002"/>
    </source>
</evidence>
<evidence type="ECO:0000313" key="3">
    <source>
        <dbReference type="Proteomes" id="UP001152888"/>
    </source>
</evidence>
<dbReference type="AlphaFoldDB" id="A0A9P0LA42"/>
<evidence type="ECO:0000313" key="2">
    <source>
        <dbReference type="EMBL" id="CAH1992803.1"/>
    </source>
</evidence>
<dbReference type="GO" id="GO:0016491">
    <property type="term" value="F:oxidoreductase activity"/>
    <property type="evidence" value="ECO:0007669"/>
    <property type="project" value="UniProtKB-KW"/>
</dbReference>
<comment type="caution">
    <text evidence="2">The sequence shown here is derived from an EMBL/GenBank/DDBJ whole genome shotgun (WGS) entry which is preliminary data.</text>
</comment>
<dbReference type="EMBL" id="CAKOFQ010007156">
    <property type="protein sequence ID" value="CAH1992803.1"/>
    <property type="molecule type" value="Genomic_DNA"/>
</dbReference>
<dbReference type="InterPro" id="IPR002347">
    <property type="entry name" value="SDR_fam"/>
</dbReference>
<name>A0A9P0LA42_ACAOB</name>
<organism evidence="2 3">
    <name type="scientific">Acanthoscelides obtectus</name>
    <name type="common">Bean weevil</name>
    <name type="synonym">Bruchus obtectus</name>
    <dbReference type="NCBI Taxonomy" id="200917"/>
    <lineage>
        <taxon>Eukaryota</taxon>
        <taxon>Metazoa</taxon>
        <taxon>Ecdysozoa</taxon>
        <taxon>Arthropoda</taxon>
        <taxon>Hexapoda</taxon>
        <taxon>Insecta</taxon>
        <taxon>Pterygota</taxon>
        <taxon>Neoptera</taxon>
        <taxon>Endopterygota</taxon>
        <taxon>Coleoptera</taxon>
        <taxon>Polyphaga</taxon>
        <taxon>Cucujiformia</taxon>
        <taxon>Chrysomeloidea</taxon>
        <taxon>Chrysomelidae</taxon>
        <taxon>Bruchinae</taxon>
        <taxon>Bruchini</taxon>
        <taxon>Acanthoscelides</taxon>
    </lineage>
</organism>
<dbReference type="Gene3D" id="3.40.50.720">
    <property type="entry name" value="NAD(P)-binding Rossmann-like Domain"/>
    <property type="match status" value="1"/>
</dbReference>
<dbReference type="PANTHER" id="PTHR43157:SF31">
    <property type="entry name" value="PHOSPHATIDYLINOSITOL-GLYCAN BIOSYNTHESIS CLASS F PROTEIN"/>
    <property type="match status" value="1"/>
</dbReference>
<gene>
    <name evidence="2" type="ORF">ACAOBT_LOCUS21109</name>
</gene>
<dbReference type="InterPro" id="IPR036291">
    <property type="entry name" value="NAD(P)-bd_dom_sf"/>
</dbReference>
<dbReference type="Pfam" id="PF00106">
    <property type="entry name" value="adh_short"/>
    <property type="match status" value="1"/>
</dbReference>
<dbReference type="Proteomes" id="UP001152888">
    <property type="component" value="Unassembled WGS sequence"/>
</dbReference>
<dbReference type="PANTHER" id="PTHR43157">
    <property type="entry name" value="PHOSPHATIDYLINOSITOL-GLYCAN BIOSYNTHESIS CLASS F PROTEIN-RELATED"/>
    <property type="match status" value="1"/>
</dbReference>
<accession>A0A9P0LA42</accession>
<keyword evidence="3" id="KW-1185">Reference proteome</keyword>